<sequence length="70" mass="7923">TLSMYLFVRCDNEPAPWTSDVHGDCPRSLPVIKELNGATDATDRKDGPFWDYDVCLICVAPVKSQMWSFL</sequence>
<dbReference type="AlphaFoldDB" id="A0AAD4RX43"/>
<dbReference type="GO" id="GO:0044027">
    <property type="term" value="P:negative regulation of gene expression via chromosomal CpG island methylation"/>
    <property type="evidence" value="ECO:0007669"/>
    <property type="project" value="TreeGrafter"/>
</dbReference>
<proteinExistence type="predicted"/>
<comment type="caution">
    <text evidence="1">The sequence shown here is derived from an EMBL/GenBank/DDBJ whole genome shotgun (WGS) entry which is preliminary data.</text>
</comment>
<dbReference type="Proteomes" id="UP001202328">
    <property type="component" value="Unassembled WGS sequence"/>
</dbReference>
<reference evidence="1" key="1">
    <citation type="submission" date="2022-04" db="EMBL/GenBank/DDBJ databases">
        <title>A functionally conserved STORR gene fusion in Papaver species that diverged 16.8 million years ago.</title>
        <authorList>
            <person name="Catania T."/>
        </authorList>
    </citation>
    <scope>NUCLEOTIDE SEQUENCE</scope>
    <source>
        <strain evidence="1">S-188037</strain>
    </source>
</reference>
<accession>A0AAD4RX43</accession>
<feature type="non-terminal residue" evidence="1">
    <location>
        <position position="1"/>
    </location>
</feature>
<keyword evidence="2" id="KW-1185">Reference proteome</keyword>
<organism evidence="1 2">
    <name type="scientific">Papaver atlanticum</name>
    <dbReference type="NCBI Taxonomy" id="357466"/>
    <lineage>
        <taxon>Eukaryota</taxon>
        <taxon>Viridiplantae</taxon>
        <taxon>Streptophyta</taxon>
        <taxon>Embryophyta</taxon>
        <taxon>Tracheophyta</taxon>
        <taxon>Spermatophyta</taxon>
        <taxon>Magnoliopsida</taxon>
        <taxon>Ranunculales</taxon>
        <taxon>Papaveraceae</taxon>
        <taxon>Papaveroideae</taxon>
        <taxon>Papaver</taxon>
    </lineage>
</organism>
<name>A0AAD4RX43_9MAGN</name>
<dbReference type="PANTHER" id="PTHR14140">
    <property type="entry name" value="E3 UBIQUITIN-PROTEIN LIGASE UHRF-RELATED"/>
    <property type="match status" value="1"/>
</dbReference>
<evidence type="ECO:0000313" key="2">
    <source>
        <dbReference type="Proteomes" id="UP001202328"/>
    </source>
</evidence>
<dbReference type="InterPro" id="IPR045134">
    <property type="entry name" value="UHRF1/2-like"/>
</dbReference>
<dbReference type="GO" id="GO:0061630">
    <property type="term" value="F:ubiquitin protein ligase activity"/>
    <property type="evidence" value="ECO:0007669"/>
    <property type="project" value="TreeGrafter"/>
</dbReference>
<evidence type="ECO:0000313" key="1">
    <source>
        <dbReference type="EMBL" id="KAI3837084.1"/>
    </source>
</evidence>
<dbReference type="EMBL" id="JAJJMB010017633">
    <property type="protein sequence ID" value="KAI3837084.1"/>
    <property type="molecule type" value="Genomic_DNA"/>
</dbReference>
<dbReference type="GO" id="GO:0016567">
    <property type="term" value="P:protein ubiquitination"/>
    <property type="evidence" value="ECO:0007669"/>
    <property type="project" value="TreeGrafter"/>
</dbReference>
<dbReference type="PANTHER" id="PTHR14140:SF27">
    <property type="entry name" value="OS04G0289800 PROTEIN"/>
    <property type="match status" value="1"/>
</dbReference>
<gene>
    <name evidence="1" type="ORF">MKW98_005417</name>
</gene>
<protein>
    <submittedName>
        <fullName evidence="1">Uncharacterized protein</fullName>
    </submittedName>
</protein>